<dbReference type="RefSeq" id="WP_211823349.1">
    <property type="nucleotide sequence ID" value="NZ_CP072931.1"/>
</dbReference>
<dbReference type="Pfam" id="PF13556">
    <property type="entry name" value="HTH_30"/>
    <property type="match status" value="1"/>
</dbReference>
<accession>A0A8B1N396</accession>
<dbReference type="PANTHER" id="PTHR33744:SF1">
    <property type="entry name" value="DNA-BINDING TRANSCRIPTIONAL ACTIVATOR ADER"/>
    <property type="match status" value="1"/>
</dbReference>
<protein>
    <submittedName>
        <fullName evidence="4">Helix-turn-helix domain-containing protein</fullName>
    </submittedName>
</protein>
<reference evidence="4" key="1">
    <citation type="journal article" date="2012" name="J. Bacteriol.">
        <title>Genome Sequence of Streptomyces auratus Strain AGR0001, a Phoslactomycin-Producing Actinomycete.</title>
        <authorList>
            <person name="Han X."/>
            <person name="Li M."/>
            <person name="Ding Z."/>
            <person name="Zhao J."/>
            <person name="Ji K."/>
            <person name="Wen M."/>
            <person name="Lu T."/>
        </authorList>
    </citation>
    <scope>NUCLEOTIDE SEQUENCE</scope>
    <source>
        <strain evidence="4">AGR0001</strain>
    </source>
</reference>
<organism evidence="4 5">
    <name type="scientific">Streptomyces auratus AGR0001</name>
    <dbReference type="NCBI Taxonomy" id="1160718"/>
    <lineage>
        <taxon>Bacteria</taxon>
        <taxon>Bacillati</taxon>
        <taxon>Actinomycetota</taxon>
        <taxon>Actinomycetes</taxon>
        <taxon>Kitasatosporales</taxon>
        <taxon>Streptomycetaceae</taxon>
        <taxon>Streptomyces</taxon>
    </lineage>
</organism>
<evidence type="ECO:0000313" key="5">
    <source>
        <dbReference type="Proteomes" id="UP000009036"/>
    </source>
</evidence>
<dbReference type="Proteomes" id="UP000009036">
    <property type="component" value="Chromosome"/>
</dbReference>
<proteinExistence type="predicted"/>
<dbReference type="Pfam" id="PF14361">
    <property type="entry name" value="RsbRD_N"/>
    <property type="match status" value="1"/>
</dbReference>
<keyword evidence="5" id="KW-1185">Reference proteome</keyword>
<reference evidence="4" key="2">
    <citation type="submission" date="2021-04" db="EMBL/GenBank/DDBJ databases">
        <authorList>
            <person name="Wen M.-L."/>
            <person name="Han X.-L."/>
            <person name="Xiong J."/>
        </authorList>
    </citation>
    <scope>NUCLEOTIDE SEQUENCE</scope>
    <source>
        <strain evidence="4">AGR0001</strain>
    </source>
</reference>
<dbReference type="InterPro" id="IPR051448">
    <property type="entry name" value="CdaR-like_regulators"/>
</dbReference>
<evidence type="ECO:0000256" key="1">
    <source>
        <dbReference type="SAM" id="MobiDB-lite"/>
    </source>
</evidence>
<dbReference type="Gene3D" id="1.10.10.2840">
    <property type="entry name" value="PucR C-terminal helix-turn-helix domain"/>
    <property type="match status" value="1"/>
</dbReference>
<dbReference type="PANTHER" id="PTHR33744">
    <property type="entry name" value="CARBOHYDRATE DIACID REGULATOR"/>
    <property type="match status" value="1"/>
</dbReference>
<sequence length="430" mass="45723">MTADAAGAAHPSATTDPRAPAPEVPEAVRSLAARCVPRVNELARLMSQDTFAQLHGYAELPADVRDVEIAATARHGLRLFLERVVHDPQPGPDDTGFFRERAAQRAEEGMPLELLLTTHCAGARVLWQALREAARPGEEAALVELAGYLLGAEQRVVSAVTETYLDEQTALATERREERRAQVRGLLAGTEVPPAGSGLDGPSLVLAVQLPDGPRAPVAVRRVARRLQTVLDRAFDREVLTLFDGAGGQAIVPGRTQLPAGLAERLAEAGGPGVRLAAVPAEQGGEIPEAARTAARIVRVARACGHPAGLHRLDDVLLEYQLSRPSAGSDRIAALLDPVADRPELLETLRTHLEQAQDRRATARLLTLHPNTVDNRLARISALTGLDLSTPRGAALALAALLLRDAGEGEEDRSCGAGADYTPDSVRTDC</sequence>
<feature type="region of interest" description="Disordered" evidence="1">
    <location>
        <begin position="1"/>
        <end position="25"/>
    </location>
</feature>
<dbReference type="InterPro" id="IPR025751">
    <property type="entry name" value="RsbRD_N_dom"/>
</dbReference>
<dbReference type="InterPro" id="IPR025736">
    <property type="entry name" value="PucR_C-HTH_dom"/>
</dbReference>
<gene>
    <name evidence="4" type="ORF">SU9_002845</name>
</gene>
<feature type="domain" description="RsbT co-antagonist protein RsbRD N-terminal" evidence="3">
    <location>
        <begin position="41"/>
        <end position="179"/>
    </location>
</feature>
<feature type="domain" description="PucR C-terminal helix-turn-helix" evidence="2">
    <location>
        <begin position="345"/>
        <end position="402"/>
    </location>
</feature>
<evidence type="ECO:0000259" key="3">
    <source>
        <dbReference type="Pfam" id="PF14361"/>
    </source>
</evidence>
<dbReference type="EMBL" id="CP072931">
    <property type="protein sequence ID" value="QTZ90528.1"/>
    <property type="molecule type" value="Genomic_DNA"/>
</dbReference>
<dbReference type="KEGG" id="sauh:SU9_002845"/>
<name>A0A8B1N396_9ACTN</name>
<dbReference type="InterPro" id="IPR042070">
    <property type="entry name" value="PucR_C-HTH_sf"/>
</dbReference>
<dbReference type="AlphaFoldDB" id="A0A8B1N396"/>
<evidence type="ECO:0000313" key="4">
    <source>
        <dbReference type="EMBL" id="QTZ90528.1"/>
    </source>
</evidence>
<evidence type="ECO:0000259" key="2">
    <source>
        <dbReference type="Pfam" id="PF13556"/>
    </source>
</evidence>